<reference evidence="1" key="1">
    <citation type="journal article" date="2020" name="Nature">
        <title>Giant virus diversity and host interactions through global metagenomics.</title>
        <authorList>
            <person name="Schulz F."/>
            <person name="Roux S."/>
            <person name="Paez-Espino D."/>
            <person name="Jungbluth S."/>
            <person name="Walsh D.A."/>
            <person name="Denef V.J."/>
            <person name="McMahon K.D."/>
            <person name="Konstantinidis K.T."/>
            <person name="Eloe-Fadrosh E.A."/>
            <person name="Kyrpides N.C."/>
            <person name="Woyke T."/>
        </authorList>
    </citation>
    <scope>NUCLEOTIDE SEQUENCE</scope>
    <source>
        <strain evidence="1">GVMAG-M-3300023110-24</strain>
    </source>
</reference>
<accession>A0A6C0CZE5</accession>
<evidence type="ECO:0000313" key="1">
    <source>
        <dbReference type="EMBL" id="QHT09184.1"/>
    </source>
</evidence>
<protein>
    <submittedName>
        <fullName evidence="1">Uncharacterized protein</fullName>
    </submittedName>
</protein>
<proteinExistence type="predicted"/>
<name>A0A6C0CZE5_9ZZZZ</name>
<dbReference type="AlphaFoldDB" id="A0A6C0CZE5"/>
<organism evidence="1">
    <name type="scientific">viral metagenome</name>
    <dbReference type="NCBI Taxonomy" id="1070528"/>
    <lineage>
        <taxon>unclassified sequences</taxon>
        <taxon>metagenomes</taxon>
        <taxon>organismal metagenomes</taxon>
    </lineage>
</organism>
<sequence>MPTTVTSKCMINARANEPDDGDRFICLSDIYYKRGDINFNC</sequence>
<dbReference type="EMBL" id="MN739508">
    <property type="protein sequence ID" value="QHT09184.1"/>
    <property type="molecule type" value="Genomic_DNA"/>
</dbReference>